<sequence>MEPERPPSALISELLEEIFLRVANPSFLRRYCSIPPPPLLGFLNGAGFHPVDATHPSAAIARAVARTADFSLDFLPRPARRSRSSAYGDEAPLRFSWERLAEEEETSSSVICWMISKTRLSVFIFSTGSGHWAAGTSISWDDLGLYGEVDRLISGQCVYGCFYWKVNCSNKLVKLDMNTMELSTYDLPLHHEKKNIIIVESGEGKVGMFSLLDEGKSSECYTLLQNSTDKSYNKVLITRHAEGYIFLAHSIKEQGTPYLEFISLEVKSLNIERVCRTCKTFCAHPYFGFPPSMSPRRIQGYGELYV</sequence>
<dbReference type="Gramene" id="KXG30366">
    <property type="protein sequence ID" value="KXG30366"/>
    <property type="gene ID" value="SORBI_3004G172300"/>
</dbReference>
<dbReference type="PANTHER" id="PTHR31264:SF3">
    <property type="entry name" value="OS07G0554100 PROTEIN"/>
    <property type="match status" value="1"/>
</dbReference>
<evidence type="ECO:0000313" key="1">
    <source>
        <dbReference type="EMBL" id="KXG30366.1"/>
    </source>
</evidence>
<dbReference type="AlphaFoldDB" id="A0A194YQ97"/>
<dbReference type="PANTHER" id="PTHR31264">
    <property type="entry name" value="OS07G0554500 PROTEIN-RELATED"/>
    <property type="match status" value="1"/>
</dbReference>
<dbReference type="Proteomes" id="UP000000768">
    <property type="component" value="Chromosome 4"/>
</dbReference>
<protein>
    <submittedName>
        <fullName evidence="1">Uncharacterized protein</fullName>
    </submittedName>
</protein>
<dbReference type="InParanoid" id="A0A194YQ97"/>
<reference evidence="2" key="2">
    <citation type="journal article" date="2018" name="Plant J.">
        <title>The Sorghum bicolor reference genome: improved assembly, gene annotations, a transcriptome atlas, and signatures of genome organization.</title>
        <authorList>
            <person name="McCormick R.F."/>
            <person name="Truong S.K."/>
            <person name="Sreedasyam A."/>
            <person name="Jenkins J."/>
            <person name="Shu S."/>
            <person name="Sims D."/>
            <person name="Kennedy M."/>
            <person name="Amirebrahimi M."/>
            <person name="Weers B.D."/>
            <person name="McKinley B."/>
            <person name="Mattison A."/>
            <person name="Morishige D.T."/>
            <person name="Grimwood J."/>
            <person name="Schmutz J."/>
            <person name="Mullet J.E."/>
        </authorList>
    </citation>
    <scope>NUCLEOTIDE SEQUENCE [LARGE SCALE GENOMIC DNA]</scope>
    <source>
        <strain evidence="2">cv. BTx623</strain>
    </source>
</reference>
<keyword evidence="2" id="KW-1185">Reference proteome</keyword>
<proteinExistence type="predicted"/>
<accession>A0A194YQ97</accession>
<dbReference type="STRING" id="4558.A0A194YQ97"/>
<dbReference type="EMBL" id="CM000763">
    <property type="protein sequence ID" value="KXG30366.1"/>
    <property type="molecule type" value="Genomic_DNA"/>
</dbReference>
<organism evidence="1 2">
    <name type="scientific">Sorghum bicolor</name>
    <name type="common">Sorghum</name>
    <name type="synonym">Sorghum vulgare</name>
    <dbReference type="NCBI Taxonomy" id="4558"/>
    <lineage>
        <taxon>Eukaryota</taxon>
        <taxon>Viridiplantae</taxon>
        <taxon>Streptophyta</taxon>
        <taxon>Embryophyta</taxon>
        <taxon>Tracheophyta</taxon>
        <taxon>Spermatophyta</taxon>
        <taxon>Magnoliopsida</taxon>
        <taxon>Liliopsida</taxon>
        <taxon>Poales</taxon>
        <taxon>Poaceae</taxon>
        <taxon>PACMAD clade</taxon>
        <taxon>Panicoideae</taxon>
        <taxon>Andropogonodae</taxon>
        <taxon>Andropogoneae</taxon>
        <taxon>Sorghinae</taxon>
        <taxon>Sorghum</taxon>
    </lineage>
</organism>
<name>A0A194YQ97_SORBI</name>
<evidence type="ECO:0000313" key="2">
    <source>
        <dbReference type="Proteomes" id="UP000000768"/>
    </source>
</evidence>
<gene>
    <name evidence="1" type="ORF">SORBI_3004G172300</name>
</gene>
<reference evidence="1 2" key="1">
    <citation type="journal article" date="2009" name="Nature">
        <title>The Sorghum bicolor genome and the diversification of grasses.</title>
        <authorList>
            <person name="Paterson A.H."/>
            <person name="Bowers J.E."/>
            <person name="Bruggmann R."/>
            <person name="Dubchak I."/>
            <person name="Grimwood J."/>
            <person name="Gundlach H."/>
            <person name="Haberer G."/>
            <person name="Hellsten U."/>
            <person name="Mitros T."/>
            <person name="Poliakov A."/>
            <person name="Schmutz J."/>
            <person name="Spannagl M."/>
            <person name="Tang H."/>
            <person name="Wang X."/>
            <person name="Wicker T."/>
            <person name="Bharti A.K."/>
            <person name="Chapman J."/>
            <person name="Feltus F.A."/>
            <person name="Gowik U."/>
            <person name="Grigoriev I.V."/>
            <person name="Lyons E."/>
            <person name="Maher C.A."/>
            <person name="Martis M."/>
            <person name="Narechania A."/>
            <person name="Otillar R.P."/>
            <person name="Penning B.W."/>
            <person name="Salamov A.A."/>
            <person name="Wang Y."/>
            <person name="Zhang L."/>
            <person name="Carpita N.C."/>
            <person name="Freeling M."/>
            <person name="Gingle A.R."/>
            <person name="Hash C.T."/>
            <person name="Keller B."/>
            <person name="Klein P."/>
            <person name="Kresovich S."/>
            <person name="McCann M.C."/>
            <person name="Ming R."/>
            <person name="Peterson D.G."/>
            <person name="Mehboob-ur-Rahman"/>
            <person name="Ware D."/>
            <person name="Westhoff P."/>
            <person name="Mayer K.F."/>
            <person name="Messing J."/>
            <person name="Rokhsar D.S."/>
        </authorList>
    </citation>
    <scope>NUCLEOTIDE SEQUENCE [LARGE SCALE GENOMIC DNA]</scope>
    <source>
        <strain evidence="2">cv. BTx623</strain>
    </source>
</reference>